<dbReference type="AlphaFoldDB" id="A0A455UMP7"/>
<protein>
    <submittedName>
        <fullName evidence="1">Uncharacterized protein</fullName>
    </submittedName>
</protein>
<proteinExistence type="predicted"/>
<organism evidence="1 2">
    <name type="scientific">Vreelandella sulfidaeris</name>
    <dbReference type="NCBI Taxonomy" id="115553"/>
    <lineage>
        <taxon>Bacteria</taxon>
        <taxon>Pseudomonadati</taxon>
        <taxon>Pseudomonadota</taxon>
        <taxon>Gammaproteobacteria</taxon>
        <taxon>Oceanospirillales</taxon>
        <taxon>Halomonadaceae</taxon>
        <taxon>Vreelandella</taxon>
    </lineage>
</organism>
<dbReference type="KEGG" id="hsr:HSBAA_PA_2010"/>
<sequence length="61" mass="6000">MAVGVARPIAQGQAISSTLTVVTKAKDKDGAGPKANQSAKVIAAITMTTGTNTPATLSANC</sequence>
<evidence type="ECO:0000313" key="2">
    <source>
        <dbReference type="Proteomes" id="UP000320231"/>
    </source>
</evidence>
<keyword evidence="1" id="KW-0614">Plasmid</keyword>
<dbReference type="EMBL" id="AP019515">
    <property type="protein sequence ID" value="BBI65598.1"/>
    <property type="molecule type" value="Genomic_DNA"/>
</dbReference>
<evidence type="ECO:0000313" key="1">
    <source>
        <dbReference type="EMBL" id="BBI65598.1"/>
    </source>
</evidence>
<geneLocation type="plasmid" evidence="2">
    <name>pbaa-803-a dna</name>
</geneLocation>
<reference evidence="1 2" key="1">
    <citation type="journal article" date="2019" name="Microbiol. Resour. Announc.">
        <title>Complete Genome Sequence of Halomonas sulfidaeris Strain Esulfide1 Isolated from a Metal Sulfide Rock at a Depth of 2,200 Meters, Obtained Using Nanopore Sequencing.</title>
        <authorList>
            <person name="Saito M."/>
            <person name="Nishigata A."/>
            <person name="Galipon J."/>
            <person name="Arakawa K."/>
        </authorList>
    </citation>
    <scope>NUCLEOTIDE SEQUENCE [LARGE SCALE GENOMIC DNA]</scope>
    <source>
        <strain evidence="1 2">ATCC BAA-803</strain>
        <plasmid evidence="2">pbaa-803-a dna</plasmid>
    </source>
</reference>
<dbReference type="Proteomes" id="UP000320231">
    <property type="component" value="Plasmid pBAA-803-A"/>
</dbReference>
<gene>
    <name evidence="1" type="ORF">HSBAA_PA_2010</name>
</gene>
<accession>A0A455UMP7</accession>
<name>A0A455UMP7_9GAMM</name>